<keyword evidence="4 9" id="KW-0547">Nucleotide-binding</keyword>
<keyword evidence="2" id="KW-0963">Cytoplasm</keyword>
<protein>
    <recommendedName>
        <fullName evidence="11">Kinesin motor domain-containing protein</fullName>
    </recommendedName>
</protein>
<evidence type="ECO:0000256" key="6">
    <source>
        <dbReference type="ARBA" id="ARBA00023175"/>
    </source>
</evidence>
<dbReference type="SUPFAM" id="SSF52540">
    <property type="entry name" value="P-loop containing nucleoside triphosphate hydrolases"/>
    <property type="match status" value="1"/>
</dbReference>
<comment type="subcellular location">
    <subcellularLocation>
        <location evidence="1">Cytoplasm</location>
        <location evidence="1">Cytoskeleton</location>
    </subcellularLocation>
</comment>
<feature type="compositionally biased region" description="Pro residues" evidence="10">
    <location>
        <begin position="373"/>
        <end position="394"/>
    </location>
</feature>
<dbReference type="CDD" id="cd01367">
    <property type="entry name" value="KISc_KIF2_like"/>
    <property type="match status" value="1"/>
</dbReference>
<evidence type="ECO:0000256" key="8">
    <source>
        <dbReference type="ARBA" id="ARBA00061030"/>
    </source>
</evidence>
<dbReference type="GO" id="GO:0007019">
    <property type="term" value="P:microtubule depolymerization"/>
    <property type="evidence" value="ECO:0007669"/>
    <property type="project" value="TreeGrafter"/>
</dbReference>
<feature type="compositionally biased region" description="Pro residues" evidence="10">
    <location>
        <begin position="521"/>
        <end position="530"/>
    </location>
</feature>
<evidence type="ECO:0000256" key="9">
    <source>
        <dbReference type="PROSITE-ProRule" id="PRU00283"/>
    </source>
</evidence>
<dbReference type="InterPro" id="IPR001752">
    <property type="entry name" value="Kinesin_motor_dom"/>
</dbReference>
<feature type="compositionally biased region" description="Basic and acidic residues" evidence="10">
    <location>
        <begin position="531"/>
        <end position="541"/>
    </location>
</feature>
<dbReference type="EMBL" id="HBIR01012039">
    <property type="protein sequence ID" value="CAE0536111.1"/>
    <property type="molecule type" value="Transcribed_RNA"/>
</dbReference>
<feature type="binding site" evidence="9">
    <location>
        <begin position="111"/>
        <end position="118"/>
    </location>
    <ligand>
        <name>ATP</name>
        <dbReference type="ChEBI" id="CHEBI:30616"/>
    </ligand>
</feature>
<evidence type="ECO:0000256" key="10">
    <source>
        <dbReference type="SAM" id="MobiDB-lite"/>
    </source>
</evidence>
<dbReference type="AlphaFoldDB" id="A0A7S3RVG2"/>
<name>A0A7S3RVG2_EMIHU</name>
<evidence type="ECO:0000256" key="7">
    <source>
        <dbReference type="ARBA" id="ARBA00023212"/>
    </source>
</evidence>
<dbReference type="Gene3D" id="3.40.850.10">
    <property type="entry name" value="Kinesin motor domain"/>
    <property type="match status" value="1"/>
</dbReference>
<dbReference type="InterPro" id="IPR027640">
    <property type="entry name" value="Kinesin-like_fam"/>
</dbReference>
<dbReference type="GO" id="GO:0005874">
    <property type="term" value="C:microtubule"/>
    <property type="evidence" value="ECO:0007669"/>
    <property type="project" value="UniProtKB-KW"/>
</dbReference>
<evidence type="ECO:0000313" key="12">
    <source>
        <dbReference type="EMBL" id="CAE0536111.1"/>
    </source>
</evidence>
<dbReference type="PANTHER" id="PTHR47971">
    <property type="entry name" value="KINESIN-RELATED PROTEIN 6"/>
    <property type="match status" value="1"/>
</dbReference>
<keyword evidence="3" id="KW-0493">Microtubule</keyword>
<dbReference type="PRINTS" id="PR00380">
    <property type="entry name" value="KINESINHEAVY"/>
</dbReference>
<evidence type="ECO:0000256" key="1">
    <source>
        <dbReference type="ARBA" id="ARBA00004245"/>
    </source>
</evidence>
<dbReference type="GO" id="GO:0008017">
    <property type="term" value="F:microtubule binding"/>
    <property type="evidence" value="ECO:0007669"/>
    <property type="project" value="InterPro"/>
</dbReference>
<feature type="region of interest" description="Disordered" evidence="10">
    <location>
        <begin position="369"/>
        <end position="603"/>
    </location>
</feature>
<dbReference type="Pfam" id="PF00225">
    <property type="entry name" value="Kinesin"/>
    <property type="match status" value="1"/>
</dbReference>
<evidence type="ECO:0000256" key="4">
    <source>
        <dbReference type="ARBA" id="ARBA00022741"/>
    </source>
</evidence>
<accession>A0A7S3RVG2</accession>
<dbReference type="SMART" id="SM00129">
    <property type="entry name" value="KISc"/>
    <property type="match status" value="1"/>
</dbReference>
<reference evidence="12" key="1">
    <citation type="submission" date="2021-01" db="EMBL/GenBank/DDBJ databases">
        <authorList>
            <person name="Corre E."/>
            <person name="Pelletier E."/>
            <person name="Niang G."/>
            <person name="Scheremetjew M."/>
            <person name="Finn R."/>
            <person name="Kale V."/>
            <person name="Holt S."/>
            <person name="Cochrane G."/>
            <person name="Meng A."/>
            <person name="Brown T."/>
            <person name="Cohen L."/>
        </authorList>
    </citation>
    <scope>NUCLEOTIDE SEQUENCE</scope>
    <source>
        <strain evidence="12">379</strain>
    </source>
</reference>
<organism evidence="12">
    <name type="scientific">Emiliania huxleyi</name>
    <name type="common">Coccolithophore</name>
    <name type="synonym">Pontosphaera huxleyi</name>
    <dbReference type="NCBI Taxonomy" id="2903"/>
    <lineage>
        <taxon>Eukaryota</taxon>
        <taxon>Haptista</taxon>
        <taxon>Haptophyta</taxon>
        <taxon>Prymnesiophyceae</taxon>
        <taxon>Isochrysidales</taxon>
        <taxon>Noelaerhabdaceae</taxon>
        <taxon>Emiliania</taxon>
    </lineage>
</organism>
<dbReference type="PROSITE" id="PS50067">
    <property type="entry name" value="KINESIN_MOTOR_2"/>
    <property type="match status" value="1"/>
</dbReference>
<dbReference type="GO" id="GO:0007018">
    <property type="term" value="P:microtubule-based movement"/>
    <property type="evidence" value="ECO:0007669"/>
    <property type="project" value="InterPro"/>
</dbReference>
<keyword evidence="6 9" id="KW-0505">Motor protein</keyword>
<evidence type="ECO:0000256" key="2">
    <source>
        <dbReference type="ARBA" id="ARBA00022490"/>
    </source>
</evidence>
<feature type="compositionally biased region" description="Pro residues" evidence="10">
    <location>
        <begin position="544"/>
        <end position="559"/>
    </location>
</feature>
<sequence length="711" mass="75302">MSETPARPAQPRRPRGNRLQVVVRKRPLSGREAERGRRDVLDMQADAEGAWVIVHEPKTKVDLTAYIETHNFRFDGAFGEATTNRTLYAGSVAPLVSHLFAGRIATCFAYGATGAGKTHTMLGSPQEHGIYSLAANSIFERMEASNGAGGEGLVLRVSAFEIYGGKVFDLLHARKLCPVREDSKKRVHVVGLTQRHCHDIDHYASLLAASHDARQTAATMANGVSSRSHAVLQLALCRRAAARPAARGRRPPAGREEEEEFCEVGRMSFIDLAGTERGAATLSCHDKERQLEGAEINKSLLALKECIRGLDAGKSHVPFRGSKLTEVLRDSFVGDCHTVMIAAVGPSDDSVEQTLNTLRYAATVHDLSASSVAPPPTPTLQLMPPPPPRAPPADTPARGGSAKPTPRRRTMGGRTGLPPPTPVAASLSATGRIPSGAALGLSRSSPASPVGSRPPPKCRGAAGSPTLPRAAPPPRSTGASPLPRRPPPPTRGSQQRHWPPTSPEEEESFASSRERDSPEASEPPPPPPPDKAAREEARAGDEVPPLPPSDSAPPPPSPLADPEERFSRRGYRTPHAPPHEVGGGKENTGVAREAASTKADKPALLSPVVDSPACAAQQAQCADGSPLVQEVAGTAPAPQVASAQSLRQLLEAHRHYIAEAVSALDMHTTLMSEAEVDPEPSNYIGATLALVKSETANLGKLEAKLLAFAPR</sequence>
<comment type="similarity">
    <text evidence="8">Belongs to the TRAFAC class myosin-kinesin ATPase superfamily. Kinesin family. KIN-13 subfamily.</text>
</comment>
<dbReference type="GO" id="GO:0003777">
    <property type="term" value="F:microtubule motor activity"/>
    <property type="evidence" value="ECO:0007669"/>
    <property type="project" value="InterPro"/>
</dbReference>
<dbReference type="GO" id="GO:0005524">
    <property type="term" value="F:ATP binding"/>
    <property type="evidence" value="ECO:0007669"/>
    <property type="project" value="UniProtKB-UniRule"/>
</dbReference>
<keyword evidence="5 9" id="KW-0067">ATP-binding</keyword>
<evidence type="ECO:0000256" key="5">
    <source>
        <dbReference type="ARBA" id="ARBA00022840"/>
    </source>
</evidence>
<dbReference type="InterPro" id="IPR027417">
    <property type="entry name" value="P-loop_NTPase"/>
</dbReference>
<dbReference type="PANTHER" id="PTHR47971:SF8">
    <property type="entry name" value="KINESIN-LIKE PROTEIN"/>
    <property type="match status" value="1"/>
</dbReference>
<keyword evidence="7" id="KW-0206">Cytoskeleton</keyword>
<dbReference type="InterPro" id="IPR036961">
    <property type="entry name" value="Kinesin_motor_dom_sf"/>
</dbReference>
<evidence type="ECO:0000259" key="11">
    <source>
        <dbReference type="PROSITE" id="PS50067"/>
    </source>
</evidence>
<feature type="domain" description="Kinesin motor" evidence="11">
    <location>
        <begin position="18"/>
        <end position="367"/>
    </location>
</feature>
<dbReference type="FunFam" id="3.40.850.10:FF:000012">
    <property type="entry name" value="Kinesin-like protein"/>
    <property type="match status" value="1"/>
</dbReference>
<proteinExistence type="inferred from homology"/>
<gene>
    <name evidence="12" type="ORF">EHUX00137_LOCUS8767</name>
</gene>
<evidence type="ECO:0000256" key="3">
    <source>
        <dbReference type="ARBA" id="ARBA00022701"/>
    </source>
</evidence>